<proteinExistence type="predicted"/>
<evidence type="ECO:0000313" key="2">
    <source>
        <dbReference type="EMBL" id="HIU92159.1"/>
    </source>
</evidence>
<organism evidence="2 3">
    <name type="scientific">Candidatus Limenecus avicola</name>
    <dbReference type="NCBI Taxonomy" id="2840847"/>
    <lineage>
        <taxon>Bacteria</taxon>
        <taxon>Bacillati</taxon>
        <taxon>Bacillota</taxon>
        <taxon>Clostridia</taxon>
        <taxon>Eubacteriales</taxon>
        <taxon>Clostridiaceae</taxon>
        <taxon>Clostridiaceae incertae sedis</taxon>
        <taxon>Candidatus Limenecus</taxon>
    </lineage>
</organism>
<dbReference type="InterPro" id="IPR018674">
    <property type="entry name" value="DUF2142_membrane"/>
</dbReference>
<reference evidence="2" key="1">
    <citation type="submission" date="2020-10" db="EMBL/GenBank/DDBJ databases">
        <authorList>
            <person name="Gilroy R."/>
        </authorList>
    </citation>
    <scope>NUCLEOTIDE SEQUENCE</scope>
    <source>
        <strain evidence="2">CHK154-7741</strain>
    </source>
</reference>
<feature type="transmembrane region" description="Helical" evidence="1">
    <location>
        <begin position="173"/>
        <end position="203"/>
    </location>
</feature>
<keyword evidence="1" id="KW-0812">Transmembrane</keyword>
<dbReference type="EMBL" id="DVOD01000024">
    <property type="protein sequence ID" value="HIU92159.1"/>
    <property type="molecule type" value="Genomic_DNA"/>
</dbReference>
<feature type="transmembrane region" description="Helical" evidence="1">
    <location>
        <begin position="334"/>
        <end position="357"/>
    </location>
</feature>
<keyword evidence="1" id="KW-0472">Membrane</keyword>
<dbReference type="Pfam" id="PF09913">
    <property type="entry name" value="DUF2142"/>
    <property type="match status" value="1"/>
</dbReference>
<name>A0A9D1MZ81_9CLOT</name>
<dbReference type="AlphaFoldDB" id="A0A9D1MZ81"/>
<feature type="transmembrane region" description="Helical" evidence="1">
    <location>
        <begin position="430"/>
        <end position="450"/>
    </location>
</feature>
<sequence>MAKVLNPEKIFVLFALFFGFLMVFLIPPFQSPDETAHLCRAYGISRGQFFPQKVNGSVGSFLPENLLKFLKASTNSESMDLFFAKPVKYSPEKIKLISKINIDSNKTIFTDYANMARLSPISYLPQSTGILVASLFSKSIFWILIAGKIVTLLFYTLLGYYSIKSIPFLKWACVFLLLCPMSLSLGASISADAVLISVSVLYISKIFQYSFDTQQKINNKQLALLSLLAVSLALTKQSFLMTLFILFIPKEKFETPYLKTLCFTILLPFAAAVLWSLFALTILRPLNGSDFSSHMLYILEHPVKFTALTLQYIPGLWNFALIEKMIGVLGWLNIYFCAIFYHLYFVMILANTLYSIVGEYPKTTFYQKAVLGVLTALNYLSICVLIFCTWTQKNQFEYIEIQGRYLLPFVLPFLAFCIMVLKPLKENQKITIFNIIFLFSALLYVIFELFKVFY</sequence>
<feature type="transmembrane region" description="Helical" evidence="1">
    <location>
        <begin position="140"/>
        <end position="161"/>
    </location>
</feature>
<feature type="transmembrane region" description="Helical" evidence="1">
    <location>
        <begin position="303"/>
        <end position="322"/>
    </location>
</feature>
<feature type="transmembrane region" description="Helical" evidence="1">
    <location>
        <begin position="223"/>
        <end position="248"/>
    </location>
</feature>
<evidence type="ECO:0000256" key="1">
    <source>
        <dbReference type="SAM" id="Phobius"/>
    </source>
</evidence>
<protein>
    <submittedName>
        <fullName evidence="2">DUF2142 domain-containing protein</fullName>
    </submittedName>
</protein>
<reference evidence="2" key="2">
    <citation type="journal article" date="2021" name="PeerJ">
        <title>Extensive microbial diversity within the chicken gut microbiome revealed by metagenomics and culture.</title>
        <authorList>
            <person name="Gilroy R."/>
            <person name="Ravi A."/>
            <person name="Getino M."/>
            <person name="Pursley I."/>
            <person name="Horton D.L."/>
            <person name="Alikhan N.F."/>
            <person name="Baker D."/>
            <person name="Gharbi K."/>
            <person name="Hall N."/>
            <person name="Watson M."/>
            <person name="Adriaenssens E.M."/>
            <person name="Foster-Nyarko E."/>
            <person name="Jarju S."/>
            <person name="Secka A."/>
            <person name="Antonio M."/>
            <person name="Oren A."/>
            <person name="Chaudhuri R.R."/>
            <person name="La Ragione R."/>
            <person name="Hildebrand F."/>
            <person name="Pallen M.J."/>
        </authorList>
    </citation>
    <scope>NUCLEOTIDE SEQUENCE</scope>
    <source>
        <strain evidence="2">CHK154-7741</strain>
    </source>
</reference>
<feature type="transmembrane region" description="Helical" evidence="1">
    <location>
        <begin position="260"/>
        <end position="283"/>
    </location>
</feature>
<comment type="caution">
    <text evidence="2">The sequence shown here is derived from an EMBL/GenBank/DDBJ whole genome shotgun (WGS) entry which is preliminary data.</text>
</comment>
<evidence type="ECO:0000313" key="3">
    <source>
        <dbReference type="Proteomes" id="UP000886748"/>
    </source>
</evidence>
<dbReference type="Proteomes" id="UP000886748">
    <property type="component" value="Unassembled WGS sequence"/>
</dbReference>
<feature type="transmembrane region" description="Helical" evidence="1">
    <location>
        <begin position="369"/>
        <end position="391"/>
    </location>
</feature>
<keyword evidence="1" id="KW-1133">Transmembrane helix</keyword>
<accession>A0A9D1MZ81</accession>
<gene>
    <name evidence="2" type="ORF">IAD26_03375</name>
</gene>
<feature type="transmembrane region" description="Helical" evidence="1">
    <location>
        <begin position="403"/>
        <end position="424"/>
    </location>
</feature>